<name>A0A8H5JFY8_9HYPO</name>
<accession>A0A8H5JFY8</accession>
<evidence type="ECO:0000256" key="2">
    <source>
        <dbReference type="SAM" id="Phobius"/>
    </source>
</evidence>
<protein>
    <submittedName>
        <fullName evidence="3">Uncharacterized protein</fullName>
    </submittedName>
</protein>
<sequence length="180" mass="19421">MVLSQTTTTNFLTTTTRTLDLFLFILHNISAAAAAAAMSFFETFEAVTDVVVKYLTGVTHVVTLGERDESLQGLDNGGEEESGKSGVGYPAPTRERPHPRPSGDRCVSLETRCPRDLLDPLTRLVERRPEPTGGETPAAPAQSRHQNHTTTTATATANSHGRLARYHAKSASDLGGRLTF</sequence>
<keyword evidence="4" id="KW-1185">Reference proteome</keyword>
<proteinExistence type="predicted"/>
<evidence type="ECO:0000313" key="4">
    <source>
        <dbReference type="Proteomes" id="UP000522262"/>
    </source>
</evidence>
<feature type="transmembrane region" description="Helical" evidence="2">
    <location>
        <begin position="21"/>
        <end position="41"/>
    </location>
</feature>
<dbReference type="EMBL" id="JAAOAM010000046">
    <property type="protein sequence ID" value="KAF5554117.1"/>
    <property type="molecule type" value="Genomic_DNA"/>
</dbReference>
<dbReference type="Proteomes" id="UP000522262">
    <property type="component" value="Unassembled WGS sequence"/>
</dbReference>
<keyword evidence="2" id="KW-1133">Transmembrane helix</keyword>
<feature type="compositionally biased region" description="Basic and acidic residues" evidence="1">
    <location>
        <begin position="93"/>
        <end position="103"/>
    </location>
</feature>
<feature type="region of interest" description="Disordered" evidence="1">
    <location>
        <begin position="69"/>
        <end position="180"/>
    </location>
</feature>
<gene>
    <name evidence="3" type="ORF">FMEXI_2101</name>
</gene>
<organism evidence="3 4">
    <name type="scientific">Fusarium mexicanum</name>
    <dbReference type="NCBI Taxonomy" id="751941"/>
    <lineage>
        <taxon>Eukaryota</taxon>
        <taxon>Fungi</taxon>
        <taxon>Dikarya</taxon>
        <taxon>Ascomycota</taxon>
        <taxon>Pezizomycotina</taxon>
        <taxon>Sordariomycetes</taxon>
        <taxon>Hypocreomycetidae</taxon>
        <taxon>Hypocreales</taxon>
        <taxon>Nectriaceae</taxon>
        <taxon>Fusarium</taxon>
        <taxon>Fusarium fujikuroi species complex</taxon>
    </lineage>
</organism>
<keyword evidence="2" id="KW-0472">Membrane</keyword>
<reference evidence="3 4" key="1">
    <citation type="submission" date="2020-05" db="EMBL/GenBank/DDBJ databases">
        <title>Identification and distribution of gene clusters putatively required for synthesis of sphingolipid metabolism inhibitors in phylogenetically diverse species of the filamentous fungus Fusarium.</title>
        <authorList>
            <person name="Kim H.-S."/>
            <person name="Busman M."/>
            <person name="Brown D.W."/>
            <person name="Divon H."/>
            <person name="Uhlig S."/>
            <person name="Proctor R.H."/>
        </authorList>
    </citation>
    <scope>NUCLEOTIDE SEQUENCE [LARGE SCALE GENOMIC DNA]</scope>
    <source>
        <strain evidence="3 4">NRRL 53147</strain>
    </source>
</reference>
<evidence type="ECO:0000313" key="3">
    <source>
        <dbReference type="EMBL" id="KAF5554117.1"/>
    </source>
</evidence>
<keyword evidence="2" id="KW-0812">Transmembrane</keyword>
<dbReference type="AlphaFoldDB" id="A0A8H5JFY8"/>
<comment type="caution">
    <text evidence="3">The sequence shown here is derived from an EMBL/GenBank/DDBJ whole genome shotgun (WGS) entry which is preliminary data.</text>
</comment>
<feature type="compositionally biased region" description="Basic and acidic residues" evidence="1">
    <location>
        <begin position="112"/>
        <end position="130"/>
    </location>
</feature>
<evidence type="ECO:0000256" key="1">
    <source>
        <dbReference type="SAM" id="MobiDB-lite"/>
    </source>
</evidence>